<comment type="caution">
    <text evidence="2">The sequence shown here is derived from an EMBL/GenBank/DDBJ whole genome shotgun (WGS) entry which is preliminary data.</text>
</comment>
<dbReference type="Proteomes" id="UP000235965">
    <property type="component" value="Unassembled WGS sequence"/>
</dbReference>
<evidence type="ECO:0000256" key="1">
    <source>
        <dbReference type="SAM" id="MobiDB-lite"/>
    </source>
</evidence>
<feature type="region of interest" description="Disordered" evidence="1">
    <location>
        <begin position="1"/>
        <end position="66"/>
    </location>
</feature>
<sequence length="66" mass="7684">MMHSVGEHQEVPEEDAVVKKVKERKKRHRDRKQTAARRGDPTELTKEVYGSQKKLDASCRKVSRSH</sequence>
<accession>A0A2J7QSU5</accession>
<feature type="compositionally biased region" description="Basic and acidic residues" evidence="1">
    <location>
        <begin position="37"/>
        <end position="46"/>
    </location>
</feature>
<keyword evidence="3" id="KW-1185">Reference proteome</keyword>
<dbReference type="AlphaFoldDB" id="A0A2J7QSU5"/>
<name>A0A2J7QSU5_9NEOP</name>
<feature type="compositionally biased region" description="Basic residues" evidence="1">
    <location>
        <begin position="21"/>
        <end position="35"/>
    </location>
</feature>
<proteinExistence type="predicted"/>
<feature type="compositionally biased region" description="Basic and acidic residues" evidence="1">
    <location>
        <begin position="1"/>
        <end position="20"/>
    </location>
</feature>
<organism evidence="2 3">
    <name type="scientific">Cryptotermes secundus</name>
    <dbReference type="NCBI Taxonomy" id="105785"/>
    <lineage>
        <taxon>Eukaryota</taxon>
        <taxon>Metazoa</taxon>
        <taxon>Ecdysozoa</taxon>
        <taxon>Arthropoda</taxon>
        <taxon>Hexapoda</taxon>
        <taxon>Insecta</taxon>
        <taxon>Pterygota</taxon>
        <taxon>Neoptera</taxon>
        <taxon>Polyneoptera</taxon>
        <taxon>Dictyoptera</taxon>
        <taxon>Blattodea</taxon>
        <taxon>Blattoidea</taxon>
        <taxon>Termitoidae</taxon>
        <taxon>Kalotermitidae</taxon>
        <taxon>Cryptotermitinae</taxon>
        <taxon>Cryptotermes</taxon>
    </lineage>
</organism>
<evidence type="ECO:0000313" key="2">
    <source>
        <dbReference type="EMBL" id="PNF31662.1"/>
    </source>
</evidence>
<protein>
    <submittedName>
        <fullName evidence="2">Uncharacterized protein</fullName>
    </submittedName>
</protein>
<reference evidence="2 3" key="1">
    <citation type="submission" date="2017-12" db="EMBL/GenBank/DDBJ databases">
        <title>Hemimetabolous genomes reveal molecular basis of termite eusociality.</title>
        <authorList>
            <person name="Harrison M.C."/>
            <person name="Jongepier E."/>
            <person name="Robertson H.M."/>
            <person name="Arning N."/>
            <person name="Bitard-Feildel T."/>
            <person name="Chao H."/>
            <person name="Childers C.P."/>
            <person name="Dinh H."/>
            <person name="Doddapaneni H."/>
            <person name="Dugan S."/>
            <person name="Gowin J."/>
            <person name="Greiner C."/>
            <person name="Han Y."/>
            <person name="Hu H."/>
            <person name="Hughes D.S.T."/>
            <person name="Huylmans A.-K."/>
            <person name="Kemena C."/>
            <person name="Kremer L.P.M."/>
            <person name="Lee S.L."/>
            <person name="Lopez-Ezquerra A."/>
            <person name="Mallet L."/>
            <person name="Monroy-Kuhn J.M."/>
            <person name="Moser A."/>
            <person name="Murali S.C."/>
            <person name="Muzny D.M."/>
            <person name="Otani S."/>
            <person name="Piulachs M.-D."/>
            <person name="Poelchau M."/>
            <person name="Qu J."/>
            <person name="Schaub F."/>
            <person name="Wada-Katsumata A."/>
            <person name="Worley K.C."/>
            <person name="Xie Q."/>
            <person name="Ylla G."/>
            <person name="Poulsen M."/>
            <person name="Gibbs R.A."/>
            <person name="Schal C."/>
            <person name="Richards S."/>
            <person name="Belles X."/>
            <person name="Korb J."/>
            <person name="Bornberg-Bauer E."/>
        </authorList>
    </citation>
    <scope>NUCLEOTIDE SEQUENCE [LARGE SCALE GENOMIC DNA]</scope>
    <source>
        <tissue evidence="2">Whole body</tissue>
    </source>
</reference>
<dbReference type="EMBL" id="NEVH01011213">
    <property type="protein sequence ID" value="PNF31662.1"/>
    <property type="molecule type" value="Genomic_DNA"/>
</dbReference>
<dbReference type="InParanoid" id="A0A2J7QSU5"/>
<evidence type="ECO:0000313" key="3">
    <source>
        <dbReference type="Proteomes" id="UP000235965"/>
    </source>
</evidence>
<gene>
    <name evidence="2" type="ORF">B7P43_G15688</name>
</gene>